<dbReference type="SUPFAM" id="SSF49562">
    <property type="entry name" value="C2 domain (Calcium/lipid-binding domain, CaLB)"/>
    <property type="match status" value="2"/>
</dbReference>
<dbReference type="GO" id="GO:0030424">
    <property type="term" value="C:axon"/>
    <property type="evidence" value="ECO:0007669"/>
    <property type="project" value="TreeGrafter"/>
</dbReference>
<dbReference type="GO" id="GO:0005509">
    <property type="term" value="F:calcium ion binding"/>
    <property type="evidence" value="ECO:0007669"/>
    <property type="project" value="TreeGrafter"/>
</dbReference>
<feature type="region of interest" description="Disordered" evidence="2">
    <location>
        <begin position="557"/>
        <end position="586"/>
    </location>
</feature>
<feature type="region of interest" description="Disordered" evidence="2">
    <location>
        <begin position="605"/>
        <end position="629"/>
    </location>
</feature>
<dbReference type="FunFam" id="2.60.40.150:FF:000222">
    <property type="entry name" value="SyNapTotagmin"/>
    <property type="match status" value="1"/>
</dbReference>
<dbReference type="GO" id="GO:0031045">
    <property type="term" value="C:dense core granule"/>
    <property type="evidence" value="ECO:0007669"/>
    <property type="project" value="TreeGrafter"/>
</dbReference>
<keyword evidence="3" id="KW-0812">Transmembrane</keyword>
<dbReference type="Pfam" id="PF00168">
    <property type="entry name" value="C2"/>
    <property type="match status" value="2"/>
</dbReference>
<reference evidence="6" key="2">
    <citation type="submission" date="2020-10" db="UniProtKB">
        <authorList>
            <consortium name="WormBaseParasite"/>
        </authorList>
    </citation>
    <scope>IDENTIFICATION</scope>
</reference>
<evidence type="ECO:0000256" key="1">
    <source>
        <dbReference type="ARBA" id="ARBA00022737"/>
    </source>
</evidence>
<evidence type="ECO:0000313" key="6">
    <source>
        <dbReference type="WBParaSite" id="Pan_g21188.t1"/>
    </source>
</evidence>
<evidence type="ECO:0000313" key="5">
    <source>
        <dbReference type="Proteomes" id="UP000492821"/>
    </source>
</evidence>
<dbReference type="PANTHER" id="PTHR10024:SF360">
    <property type="entry name" value="C2 DOMAIN-CONTAINING PROTEIN"/>
    <property type="match status" value="1"/>
</dbReference>
<dbReference type="GO" id="GO:0005544">
    <property type="term" value="F:calcium-dependent phospholipid binding"/>
    <property type="evidence" value="ECO:0007669"/>
    <property type="project" value="TreeGrafter"/>
</dbReference>
<sequence>MPPITSSPITHRLGFPPLPQNIVSGSETTYDATIGDSIEKSSMKAADLLLRGVRMHEVSAVVILTVCLICTAILVACVGFYCVLHCWRHHKESLTAAHRRALVQTSIVSTAIDDLMPPASANSRRSTFGPFSFFGSRNPSRRPSRSSARTVRGIYTEDLGESALLNGKLPQIRISFSGATGHKSSVSDGYRSRLSTTSSILPPWMEGRNSLVHTPQTPGSPISFGSFGGMEPLLGVDRPAPTSFWQRISGAGRCHGHGDSTGALMRLNVENGYDDREIDNRSVLHYELGSYEKTKTSCFCGTLTFSLRYDFIHRVLMLHVLRANHLFGQDRAAAPHPYVKMYLLPERRNHCKTRMIKKSGDPEFNEMFSFDVSYNNLANRMLQFTVYDFDRFTRHGLIGNVIMRDLFDKSDLLQWTEYTMQIVGSQEKNDFGDLLLYLAYSVSNQKLFITVAKAYNLRPMDITGASDPYVRCEQIYQRRRIKLRKTSIKRANLNPVYHECLEFDLAPDQIDETNILIQVMDWDRIGRDDLLGCCVLGKESPTKEGRQQWEQVFSSVRGASTPGDPIPPASPGIDAEDEPPANTNLPRAVGQWHSILGEVPDGFRNIPKATKKQCPHHHHQNGKTHSAKR</sequence>
<reference evidence="5" key="1">
    <citation type="journal article" date="2013" name="Genetics">
        <title>The draft genome and transcriptome of Panagrellus redivivus are shaped by the harsh demands of a free-living lifestyle.</title>
        <authorList>
            <person name="Srinivasan J."/>
            <person name="Dillman A.R."/>
            <person name="Macchietto M.G."/>
            <person name="Heikkinen L."/>
            <person name="Lakso M."/>
            <person name="Fracchia K.M."/>
            <person name="Antoshechkin I."/>
            <person name="Mortazavi A."/>
            <person name="Wong G."/>
            <person name="Sternberg P.W."/>
        </authorList>
    </citation>
    <scope>NUCLEOTIDE SEQUENCE [LARGE SCALE GENOMIC DNA]</scope>
    <source>
        <strain evidence="5">MT8872</strain>
    </source>
</reference>
<dbReference type="FunFam" id="2.60.40.150:FF:000209">
    <property type="entry name" value="Synaptotagmin 4"/>
    <property type="match status" value="1"/>
</dbReference>
<protein>
    <submittedName>
        <fullName evidence="6">C2 domain-containing protein</fullName>
    </submittedName>
</protein>
<evidence type="ECO:0000259" key="4">
    <source>
        <dbReference type="PROSITE" id="PS50004"/>
    </source>
</evidence>
<evidence type="ECO:0000256" key="2">
    <source>
        <dbReference type="SAM" id="MobiDB-lite"/>
    </source>
</evidence>
<dbReference type="InterPro" id="IPR000008">
    <property type="entry name" value="C2_dom"/>
</dbReference>
<evidence type="ECO:0000256" key="3">
    <source>
        <dbReference type="SAM" id="Phobius"/>
    </source>
</evidence>
<proteinExistence type="predicted"/>
<organism evidence="5 6">
    <name type="scientific">Panagrellus redivivus</name>
    <name type="common">Microworm</name>
    <dbReference type="NCBI Taxonomy" id="6233"/>
    <lineage>
        <taxon>Eukaryota</taxon>
        <taxon>Metazoa</taxon>
        <taxon>Ecdysozoa</taxon>
        <taxon>Nematoda</taxon>
        <taxon>Chromadorea</taxon>
        <taxon>Rhabditida</taxon>
        <taxon>Tylenchina</taxon>
        <taxon>Panagrolaimomorpha</taxon>
        <taxon>Panagrolaimoidea</taxon>
        <taxon>Panagrolaimidae</taxon>
        <taxon>Panagrellus</taxon>
    </lineage>
</organism>
<keyword evidence="1" id="KW-0677">Repeat</keyword>
<dbReference type="AlphaFoldDB" id="A0A7E4VHD6"/>
<keyword evidence="5" id="KW-1185">Reference proteome</keyword>
<accession>A0A7E4VHD6</accession>
<dbReference type="InterPro" id="IPR035892">
    <property type="entry name" value="C2_domain_sf"/>
</dbReference>
<dbReference type="InterPro" id="IPR001565">
    <property type="entry name" value="Synaptotagmin"/>
</dbReference>
<dbReference type="PROSITE" id="PS50004">
    <property type="entry name" value="C2"/>
    <property type="match status" value="2"/>
</dbReference>
<dbReference type="GO" id="GO:0030276">
    <property type="term" value="F:clathrin binding"/>
    <property type="evidence" value="ECO:0007669"/>
    <property type="project" value="TreeGrafter"/>
</dbReference>
<dbReference type="Proteomes" id="UP000492821">
    <property type="component" value="Unassembled WGS sequence"/>
</dbReference>
<dbReference type="GO" id="GO:0005886">
    <property type="term" value="C:plasma membrane"/>
    <property type="evidence" value="ECO:0007669"/>
    <property type="project" value="TreeGrafter"/>
</dbReference>
<name>A0A7E4VHD6_PANRE</name>
<dbReference type="GO" id="GO:0000149">
    <property type="term" value="F:SNARE binding"/>
    <property type="evidence" value="ECO:0007669"/>
    <property type="project" value="TreeGrafter"/>
</dbReference>
<dbReference type="GO" id="GO:0048488">
    <property type="term" value="P:synaptic vesicle endocytosis"/>
    <property type="evidence" value="ECO:0007669"/>
    <property type="project" value="TreeGrafter"/>
</dbReference>
<dbReference type="GO" id="GO:0001786">
    <property type="term" value="F:phosphatidylserine binding"/>
    <property type="evidence" value="ECO:0007669"/>
    <property type="project" value="TreeGrafter"/>
</dbReference>
<feature type="compositionally biased region" description="Basic residues" evidence="2">
    <location>
        <begin position="609"/>
        <end position="629"/>
    </location>
</feature>
<dbReference type="WBParaSite" id="Pan_g21188.t1">
    <property type="protein sequence ID" value="Pan_g21188.t1"/>
    <property type="gene ID" value="Pan_g21188"/>
</dbReference>
<dbReference type="GO" id="GO:0030672">
    <property type="term" value="C:synaptic vesicle membrane"/>
    <property type="evidence" value="ECO:0007669"/>
    <property type="project" value="TreeGrafter"/>
</dbReference>
<dbReference type="PRINTS" id="PR00399">
    <property type="entry name" value="SYNAPTOTAGMN"/>
</dbReference>
<keyword evidence="3" id="KW-1133">Transmembrane helix</keyword>
<keyword evidence="3" id="KW-0472">Membrane</keyword>
<feature type="domain" description="C2" evidence="4">
    <location>
        <begin position="299"/>
        <end position="420"/>
    </location>
</feature>
<dbReference type="PANTHER" id="PTHR10024">
    <property type="entry name" value="SYNAPTOTAGMIN"/>
    <property type="match status" value="1"/>
</dbReference>
<feature type="transmembrane region" description="Helical" evidence="3">
    <location>
        <begin position="58"/>
        <end position="84"/>
    </location>
</feature>
<dbReference type="Gene3D" id="2.60.40.150">
    <property type="entry name" value="C2 domain"/>
    <property type="match status" value="2"/>
</dbReference>
<feature type="domain" description="C2" evidence="4">
    <location>
        <begin position="430"/>
        <end position="553"/>
    </location>
</feature>
<dbReference type="SMART" id="SM00239">
    <property type="entry name" value="C2"/>
    <property type="match status" value="2"/>
</dbReference>
<dbReference type="GO" id="GO:0048791">
    <property type="term" value="P:calcium ion-regulated exocytosis of neurotransmitter"/>
    <property type="evidence" value="ECO:0007669"/>
    <property type="project" value="TreeGrafter"/>
</dbReference>